<dbReference type="InterPro" id="IPR051202">
    <property type="entry name" value="Peptidase_C40"/>
</dbReference>
<dbReference type="GO" id="GO:0006508">
    <property type="term" value="P:proteolysis"/>
    <property type="evidence" value="ECO:0007669"/>
    <property type="project" value="UniProtKB-KW"/>
</dbReference>
<evidence type="ECO:0000313" key="8">
    <source>
        <dbReference type="EMBL" id="MBS4538793.1"/>
    </source>
</evidence>
<evidence type="ECO:0000256" key="2">
    <source>
        <dbReference type="ARBA" id="ARBA00022670"/>
    </source>
</evidence>
<dbReference type="Proteomes" id="UP000724672">
    <property type="component" value="Unassembled WGS sequence"/>
</dbReference>
<dbReference type="RefSeq" id="WP_203366716.1">
    <property type="nucleotide sequence ID" value="NZ_WSFT01000037.1"/>
</dbReference>
<dbReference type="PANTHER" id="PTHR47053:SF1">
    <property type="entry name" value="MUREIN DD-ENDOPEPTIDASE MEPH-RELATED"/>
    <property type="match status" value="1"/>
</dbReference>
<proteinExistence type="inferred from homology"/>
<feature type="chain" id="PRO_5039000129" evidence="6">
    <location>
        <begin position="31"/>
        <end position="352"/>
    </location>
</feature>
<dbReference type="Pfam" id="PF01471">
    <property type="entry name" value="PG_binding_1"/>
    <property type="match status" value="2"/>
</dbReference>
<dbReference type="InterPro" id="IPR036366">
    <property type="entry name" value="PGBDSf"/>
</dbReference>
<evidence type="ECO:0000256" key="4">
    <source>
        <dbReference type="ARBA" id="ARBA00022807"/>
    </source>
</evidence>
<dbReference type="EMBL" id="WSFT01000037">
    <property type="protein sequence ID" value="MBS4538793.1"/>
    <property type="molecule type" value="Genomic_DNA"/>
</dbReference>
<dbReference type="SUPFAM" id="SSF54001">
    <property type="entry name" value="Cysteine proteinases"/>
    <property type="match status" value="1"/>
</dbReference>
<evidence type="ECO:0000259" key="7">
    <source>
        <dbReference type="PROSITE" id="PS51935"/>
    </source>
</evidence>
<keyword evidence="9" id="KW-1185">Reference proteome</keyword>
<comment type="similarity">
    <text evidence="1">Belongs to the peptidase C40 family.</text>
</comment>
<dbReference type="PANTHER" id="PTHR47053">
    <property type="entry name" value="MUREIN DD-ENDOPEPTIDASE MEPH-RELATED"/>
    <property type="match status" value="1"/>
</dbReference>
<evidence type="ECO:0000256" key="1">
    <source>
        <dbReference type="ARBA" id="ARBA00007074"/>
    </source>
</evidence>
<dbReference type="Pfam" id="PF00877">
    <property type="entry name" value="NLPC_P60"/>
    <property type="match status" value="1"/>
</dbReference>
<keyword evidence="3" id="KW-0378">Hydrolase</keyword>
<dbReference type="Gene3D" id="3.90.1720.10">
    <property type="entry name" value="endopeptidase domain like (from Nostoc punctiforme)"/>
    <property type="match status" value="1"/>
</dbReference>
<comment type="caution">
    <text evidence="8">The sequence shown here is derived from an EMBL/GenBank/DDBJ whole genome shotgun (WGS) entry which is preliminary data.</text>
</comment>
<dbReference type="InterPro" id="IPR002477">
    <property type="entry name" value="Peptidoglycan-bd-like"/>
</dbReference>
<feature type="signal peptide" evidence="6">
    <location>
        <begin position="1"/>
        <end position="30"/>
    </location>
</feature>
<organism evidence="8 9">
    <name type="scientific">Anaeromonas frigoriresistens</name>
    <dbReference type="NCBI Taxonomy" id="2683708"/>
    <lineage>
        <taxon>Bacteria</taxon>
        <taxon>Bacillati</taxon>
        <taxon>Bacillota</taxon>
        <taxon>Tissierellia</taxon>
        <taxon>Tissierellales</taxon>
        <taxon>Thermohalobacteraceae</taxon>
        <taxon>Anaeromonas</taxon>
    </lineage>
</organism>
<feature type="domain" description="NlpC/P60" evidence="7">
    <location>
        <begin position="230"/>
        <end position="352"/>
    </location>
</feature>
<evidence type="ECO:0000256" key="6">
    <source>
        <dbReference type="SAM" id="SignalP"/>
    </source>
</evidence>
<gene>
    <name evidence="8" type="ORF">GOQ27_09975</name>
</gene>
<dbReference type="SUPFAM" id="SSF47090">
    <property type="entry name" value="PGBD-like"/>
    <property type="match status" value="2"/>
</dbReference>
<evidence type="ECO:0000313" key="9">
    <source>
        <dbReference type="Proteomes" id="UP000724672"/>
    </source>
</evidence>
<accession>A0A942Z8Z5</accession>
<dbReference type="Gene3D" id="1.10.101.10">
    <property type="entry name" value="PGBD-like superfamily/PGBD"/>
    <property type="match status" value="2"/>
</dbReference>
<evidence type="ECO:0000256" key="5">
    <source>
        <dbReference type="SAM" id="MobiDB-lite"/>
    </source>
</evidence>
<sequence>MVLKKYSAKGMIYTLTLIGVLTFSNVPAYADLGDQVLRKGMRNNDVMVLQQHLEDLGHFNYHMTTTYFGNVTLNAVKDFQRANGLVVDGYFGPNSYKALMNKVSGSPRKEPANRSSEPKPAPAPKTTNSSASSLSYTRLLKRGVTGQDVQNLQQALKQLGHFDFYKTTTYFGSITTDSVMSFQRSQGIQVDGLAGPNTIRTINNALGNTNSAPSTPAPKENTSSESNGRENITNNIINAAKSYVGVPYRYGGTSSSGFDCSGFTQVVYDKYGINIPRSSSAQASVGTKISKSDLQPGDLVIFSGTYKAGPSHTGIYLGNNEFISATSSKGVAIVSLSNSYWNSHYSYGRRVY</sequence>
<keyword evidence="6" id="KW-0732">Signal</keyword>
<protein>
    <submittedName>
        <fullName evidence="8">C40 family peptidase</fullName>
    </submittedName>
</protein>
<dbReference type="PROSITE" id="PS51935">
    <property type="entry name" value="NLPC_P60"/>
    <property type="match status" value="1"/>
</dbReference>
<keyword evidence="2" id="KW-0645">Protease</keyword>
<feature type="region of interest" description="Disordered" evidence="5">
    <location>
        <begin position="102"/>
        <end position="134"/>
    </location>
</feature>
<dbReference type="InterPro" id="IPR000064">
    <property type="entry name" value="NLP_P60_dom"/>
</dbReference>
<dbReference type="InterPro" id="IPR036365">
    <property type="entry name" value="PGBD-like_sf"/>
</dbReference>
<reference evidence="8" key="1">
    <citation type="submission" date="2019-12" db="EMBL/GenBank/DDBJ databases">
        <title>Clostridiaceae gen. nov. sp. nov., isolated from sediment in Xinjiang, China.</title>
        <authorList>
            <person name="Zhang R."/>
        </authorList>
    </citation>
    <scope>NUCLEOTIDE SEQUENCE</scope>
    <source>
        <strain evidence="8">D2Q-11</strain>
    </source>
</reference>
<dbReference type="AlphaFoldDB" id="A0A942Z8Z5"/>
<feature type="region of interest" description="Disordered" evidence="5">
    <location>
        <begin position="202"/>
        <end position="230"/>
    </location>
</feature>
<name>A0A942Z8Z5_9FIRM</name>
<feature type="compositionally biased region" description="Polar residues" evidence="5">
    <location>
        <begin position="125"/>
        <end position="134"/>
    </location>
</feature>
<dbReference type="GO" id="GO:0008234">
    <property type="term" value="F:cysteine-type peptidase activity"/>
    <property type="evidence" value="ECO:0007669"/>
    <property type="project" value="UniProtKB-KW"/>
</dbReference>
<keyword evidence="4" id="KW-0788">Thiol protease</keyword>
<evidence type="ECO:0000256" key="3">
    <source>
        <dbReference type="ARBA" id="ARBA00022801"/>
    </source>
</evidence>
<dbReference type="InterPro" id="IPR038765">
    <property type="entry name" value="Papain-like_cys_pep_sf"/>
</dbReference>